<protein>
    <submittedName>
        <fullName evidence="1">Uncharacterized protein</fullName>
    </submittedName>
</protein>
<dbReference type="AlphaFoldDB" id="A0A382ED59"/>
<proteinExistence type="predicted"/>
<organism evidence="1">
    <name type="scientific">marine metagenome</name>
    <dbReference type="NCBI Taxonomy" id="408172"/>
    <lineage>
        <taxon>unclassified sequences</taxon>
        <taxon>metagenomes</taxon>
        <taxon>ecological metagenomes</taxon>
    </lineage>
</organism>
<sequence>VYKLDNIDDVDSAVDSTDVITKEMLVNTLPDKRFRRYVTDELLELINSETDNELRRVFRDNT</sequence>
<feature type="non-terminal residue" evidence="1">
    <location>
        <position position="1"/>
    </location>
</feature>
<feature type="non-terminal residue" evidence="1">
    <location>
        <position position="62"/>
    </location>
</feature>
<accession>A0A382ED59</accession>
<reference evidence="1" key="1">
    <citation type="submission" date="2018-05" db="EMBL/GenBank/DDBJ databases">
        <authorList>
            <person name="Lanie J.A."/>
            <person name="Ng W.-L."/>
            <person name="Kazmierczak K.M."/>
            <person name="Andrzejewski T.M."/>
            <person name="Davidsen T.M."/>
            <person name="Wayne K.J."/>
            <person name="Tettelin H."/>
            <person name="Glass J.I."/>
            <person name="Rusch D."/>
            <person name="Podicherti R."/>
            <person name="Tsui H.-C.T."/>
            <person name="Winkler M.E."/>
        </authorList>
    </citation>
    <scope>NUCLEOTIDE SEQUENCE</scope>
</reference>
<dbReference type="EMBL" id="UINC01043613">
    <property type="protein sequence ID" value="SVB47893.1"/>
    <property type="molecule type" value="Genomic_DNA"/>
</dbReference>
<evidence type="ECO:0000313" key="1">
    <source>
        <dbReference type="EMBL" id="SVB47893.1"/>
    </source>
</evidence>
<name>A0A382ED59_9ZZZZ</name>
<gene>
    <name evidence="1" type="ORF">METZ01_LOCUS200747</name>
</gene>